<dbReference type="CDD" id="cd13399">
    <property type="entry name" value="Slt35-like"/>
    <property type="match status" value="1"/>
</dbReference>
<dbReference type="GO" id="GO:0009253">
    <property type="term" value="P:peptidoglycan catabolic process"/>
    <property type="evidence" value="ECO:0007669"/>
    <property type="project" value="TreeGrafter"/>
</dbReference>
<dbReference type="PANTHER" id="PTHR30163:SF9">
    <property type="entry name" value="MEMBRANE-BOUND LYTIC MUREIN TRANSGLYCOSYLASE B"/>
    <property type="match status" value="1"/>
</dbReference>
<dbReference type="RefSeq" id="WP_126754832.1">
    <property type="nucleotide sequence ID" value="NZ_PIPY01000008.1"/>
</dbReference>
<dbReference type="InterPro" id="IPR023346">
    <property type="entry name" value="Lysozyme-like_dom_sf"/>
</dbReference>
<keyword evidence="2" id="KW-0732">Signal</keyword>
<dbReference type="PANTHER" id="PTHR30163">
    <property type="entry name" value="MEMBRANE-BOUND LYTIC MUREIN TRANSGLYCOSYLASE B"/>
    <property type="match status" value="1"/>
</dbReference>
<evidence type="ECO:0000256" key="2">
    <source>
        <dbReference type="SAM" id="SignalP"/>
    </source>
</evidence>
<dbReference type="Gene3D" id="1.10.8.350">
    <property type="entry name" value="Bacterial muramidase"/>
    <property type="match status" value="1"/>
</dbReference>
<proteinExistence type="predicted"/>
<reference evidence="5" key="1">
    <citation type="journal article" date="2018" name="Front. Microbiol.">
        <title>Genome-Based Analysis Reveals the Taxonomy and Diversity of the Family Idiomarinaceae.</title>
        <authorList>
            <person name="Liu Y."/>
            <person name="Lai Q."/>
            <person name="Shao Z."/>
        </authorList>
    </citation>
    <scope>NUCLEOTIDE SEQUENCE [LARGE SCALE GENOMIC DNA]</scope>
    <source>
        <strain evidence="5">CVS-6</strain>
    </source>
</reference>
<sequence>MRQNSKLIWAAALTISLAGATASAQTPPVSASEPAEQQQFIDELVANYQLDRTTITALLAQARLNEDVLAAIQRPWEAKPWHEYYPIFLTDKRLAAGLSFWQQYADTLARAEQEYGVPAEVIVAIIGVETFYGSYLGKYSVLDTLYTLGFHYPPRAQFFRKELGEFIRLTEAEQLPATELKGSYAGAMGYGQFISSSYRHYAVDFDGDGVRDLLTNPVDAIGSVANYFAKHHWRANAPVAIELASTARHADLAEKSLRLTETVAELKAKGLQLPDDTTLEADAKAKVFAFEQPQGEDYWLGLHNFYVISRYNHSPLYAMVVHQFSQQLAAAKNTAPTP</sequence>
<feature type="signal peptide" evidence="2">
    <location>
        <begin position="1"/>
        <end position="24"/>
    </location>
</feature>
<dbReference type="SUPFAM" id="SSF53955">
    <property type="entry name" value="Lysozyme-like"/>
    <property type="match status" value="1"/>
</dbReference>
<gene>
    <name evidence="4" type="primary">mltB</name>
    <name evidence="4" type="ORF">CWI71_08445</name>
</gene>
<feature type="domain" description="Transglycosylase SLT" evidence="3">
    <location>
        <begin position="36"/>
        <end position="326"/>
    </location>
</feature>
<evidence type="ECO:0000313" key="4">
    <source>
        <dbReference type="EMBL" id="RUO59447.1"/>
    </source>
</evidence>
<feature type="active site" evidence="1">
    <location>
        <position position="129"/>
    </location>
</feature>
<protein>
    <submittedName>
        <fullName evidence="4">Lytic murein transglycosylase B</fullName>
    </submittedName>
</protein>
<dbReference type="FunFam" id="1.10.8.350:FF:000001">
    <property type="entry name" value="Lytic murein transglycosylase B"/>
    <property type="match status" value="1"/>
</dbReference>
<dbReference type="EMBL" id="PIPY01000008">
    <property type="protein sequence ID" value="RUO59447.1"/>
    <property type="molecule type" value="Genomic_DNA"/>
</dbReference>
<dbReference type="InterPro" id="IPR031304">
    <property type="entry name" value="SLT_2"/>
</dbReference>
<evidence type="ECO:0000313" key="5">
    <source>
        <dbReference type="Proteomes" id="UP000288259"/>
    </source>
</evidence>
<evidence type="ECO:0000259" key="3">
    <source>
        <dbReference type="Pfam" id="PF13406"/>
    </source>
</evidence>
<comment type="caution">
    <text evidence="4">The sequence shown here is derived from an EMBL/GenBank/DDBJ whole genome shotgun (WGS) entry which is preliminary data.</text>
</comment>
<dbReference type="GO" id="GO:0008933">
    <property type="term" value="F:peptidoglycan lytic transglycosylase activity"/>
    <property type="evidence" value="ECO:0007669"/>
    <property type="project" value="TreeGrafter"/>
</dbReference>
<accession>A0A432YES3</accession>
<dbReference type="OrthoDB" id="9772911at2"/>
<evidence type="ECO:0000256" key="1">
    <source>
        <dbReference type="PIRSR" id="PIRSR611757-1"/>
    </source>
</evidence>
<dbReference type="Pfam" id="PF13406">
    <property type="entry name" value="SLT_2"/>
    <property type="match status" value="1"/>
</dbReference>
<organism evidence="4 5">
    <name type="scientific">Pseudidiomarina insulisalsae</name>
    <dbReference type="NCBI Taxonomy" id="575789"/>
    <lineage>
        <taxon>Bacteria</taxon>
        <taxon>Pseudomonadati</taxon>
        <taxon>Pseudomonadota</taxon>
        <taxon>Gammaproteobacteria</taxon>
        <taxon>Alteromonadales</taxon>
        <taxon>Idiomarinaceae</taxon>
        <taxon>Pseudidiomarina</taxon>
    </lineage>
</organism>
<dbReference type="Proteomes" id="UP000288259">
    <property type="component" value="Unassembled WGS sequence"/>
</dbReference>
<feature type="chain" id="PRO_5019565715" evidence="2">
    <location>
        <begin position="25"/>
        <end position="338"/>
    </location>
</feature>
<dbReference type="NCBIfam" id="TIGR02282">
    <property type="entry name" value="MltB"/>
    <property type="match status" value="1"/>
</dbReference>
<dbReference type="InterPro" id="IPR043426">
    <property type="entry name" value="MltB-like"/>
</dbReference>
<keyword evidence="5" id="KW-1185">Reference proteome</keyword>
<dbReference type="Gene3D" id="1.10.530.10">
    <property type="match status" value="1"/>
</dbReference>
<dbReference type="InterPro" id="IPR011757">
    <property type="entry name" value="Lytic_transglycosylase_MltB"/>
</dbReference>
<name>A0A432YES3_9GAMM</name>
<dbReference type="AlphaFoldDB" id="A0A432YES3"/>